<keyword evidence="3" id="KW-1185">Reference proteome</keyword>
<dbReference type="EMBL" id="VJZA01000009">
    <property type="protein sequence ID" value="TVT23871.1"/>
    <property type="molecule type" value="Genomic_DNA"/>
</dbReference>
<dbReference type="Proteomes" id="UP000318578">
    <property type="component" value="Unassembled WGS sequence"/>
</dbReference>
<gene>
    <name evidence="2" type="ORF">FNH06_08370</name>
</gene>
<comment type="caution">
    <text evidence="2">The sequence shown here is derived from an EMBL/GenBank/DDBJ whole genome shotgun (WGS) entry which is preliminary data.</text>
</comment>
<feature type="transmembrane region" description="Helical" evidence="1">
    <location>
        <begin position="54"/>
        <end position="82"/>
    </location>
</feature>
<sequence length="283" mass="29865">METSKVSPFARFKRAAGAPVRLLETLGDQGTFYLRVFAWVYRAIFRYKKEQTRLVAEVGMGSGALALIGGSVAITGFMTFFVGTSSGVQGYQALRQVDLTALSGFASAFINTRLAAPIIAGAGLAATVGTGITAQLGAMRISEEIDALEVMSVPSLPYLVSTRLIAGLIAVVPLYALALILSYLGYEAVSVLFYGVSSGGYTHYFYAFLQPIDILYSFVQAMAMAVVVILVHCYYGYTAKGGPAGVGEAVGRAVRTSLIGVTTVTLFVALAVYGGHDTLRISG</sequence>
<evidence type="ECO:0000256" key="1">
    <source>
        <dbReference type="SAM" id="Phobius"/>
    </source>
</evidence>
<dbReference type="RefSeq" id="WP_144636217.1">
    <property type="nucleotide sequence ID" value="NZ_BNAX01000017.1"/>
</dbReference>
<feature type="transmembrane region" description="Helical" evidence="1">
    <location>
        <begin position="215"/>
        <end position="237"/>
    </location>
</feature>
<feature type="transmembrane region" description="Helical" evidence="1">
    <location>
        <begin position="191"/>
        <end position="209"/>
    </location>
</feature>
<keyword evidence="1" id="KW-1133">Transmembrane helix</keyword>
<dbReference type="PANTHER" id="PTHR30188:SF13">
    <property type="entry name" value="CONSERVED HYPOTHETICAL INTEGRAL MEMBRANE PROTEIN YRBE3B"/>
    <property type="match status" value="1"/>
</dbReference>
<name>A0A558AI55_9PSEU</name>
<organism evidence="2 3">
    <name type="scientific">Amycolatopsis acidiphila</name>
    <dbReference type="NCBI Taxonomy" id="715473"/>
    <lineage>
        <taxon>Bacteria</taxon>
        <taxon>Bacillati</taxon>
        <taxon>Actinomycetota</taxon>
        <taxon>Actinomycetes</taxon>
        <taxon>Pseudonocardiales</taxon>
        <taxon>Pseudonocardiaceae</taxon>
        <taxon>Amycolatopsis</taxon>
    </lineage>
</organism>
<dbReference type="OrthoDB" id="3745645at2"/>
<accession>A0A558AI55</accession>
<dbReference type="GO" id="GO:0043190">
    <property type="term" value="C:ATP-binding cassette (ABC) transporter complex"/>
    <property type="evidence" value="ECO:0007669"/>
    <property type="project" value="InterPro"/>
</dbReference>
<keyword evidence="1" id="KW-0472">Membrane</keyword>
<dbReference type="PANTHER" id="PTHR30188">
    <property type="entry name" value="ABC TRANSPORTER PERMEASE PROTEIN-RELATED"/>
    <property type="match status" value="1"/>
</dbReference>
<dbReference type="InterPro" id="IPR030802">
    <property type="entry name" value="Permease_MalE"/>
</dbReference>
<evidence type="ECO:0000313" key="2">
    <source>
        <dbReference type="EMBL" id="TVT23871.1"/>
    </source>
</evidence>
<evidence type="ECO:0000313" key="3">
    <source>
        <dbReference type="Proteomes" id="UP000318578"/>
    </source>
</evidence>
<dbReference type="Pfam" id="PF02405">
    <property type="entry name" value="MlaE"/>
    <property type="match status" value="1"/>
</dbReference>
<feature type="transmembrane region" description="Helical" evidence="1">
    <location>
        <begin position="164"/>
        <end position="184"/>
    </location>
</feature>
<feature type="transmembrane region" description="Helical" evidence="1">
    <location>
        <begin position="258"/>
        <end position="276"/>
    </location>
</feature>
<reference evidence="2 3" key="1">
    <citation type="submission" date="2019-07" db="EMBL/GenBank/DDBJ databases">
        <title>New species of Amycolatopsis and Streptomyces.</title>
        <authorList>
            <person name="Duangmal K."/>
            <person name="Teo W.F.A."/>
            <person name="Lipun K."/>
        </authorList>
    </citation>
    <scope>NUCLEOTIDE SEQUENCE [LARGE SCALE GENOMIC DNA]</scope>
    <source>
        <strain evidence="2 3">JCM 30562</strain>
    </source>
</reference>
<proteinExistence type="predicted"/>
<dbReference type="AlphaFoldDB" id="A0A558AI55"/>
<keyword evidence="1" id="KW-0812">Transmembrane</keyword>
<protein>
    <submittedName>
        <fullName evidence="2">ABC transporter permease</fullName>
    </submittedName>
</protein>
<dbReference type="GO" id="GO:0005548">
    <property type="term" value="F:phospholipid transporter activity"/>
    <property type="evidence" value="ECO:0007669"/>
    <property type="project" value="TreeGrafter"/>
</dbReference>